<feature type="transmembrane region" description="Helical" evidence="9">
    <location>
        <begin position="261"/>
        <end position="279"/>
    </location>
</feature>
<keyword evidence="5" id="KW-0297">G-protein coupled receptor</keyword>
<keyword evidence="2" id="KW-1003">Cell membrane</keyword>
<evidence type="ECO:0000256" key="4">
    <source>
        <dbReference type="ARBA" id="ARBA00022989"/>
    </source>
</evidence>
<dbReference type="OrthoDB" id="10044919at2759"/>
<feature type="transmembrane region" description="Helical" evidence="9">
    <location>
        <begin position="291"/>
        <end position="312"/>
    </location>
</feature>
<feature type="transmembrane region" description="Helical" evidence="9">
    <location>
        <begin position="59"/>
        <end position="85"/>
    </location>
</feature>
<proteinExistence type="predicted"/>
<evidence type="ECO:0000256" key="5">
    <source>
        <dbReference type="ARBA" id="ARBA00023040"/>
    </source>
</evidence>
<dbReference type="GO" id="GO:0004930">
    <property type="term" value="F:G protein-coupled receptor activity"/>
    <property type="evidence" value="ECO:0007669"/>
    <property type="project" value="UniProtKB-KW"/>
</dbReference>
<keyword evidence="3 9" id="KW-0812">Transmembrane</keyword>
<dbReference type="CDD" id="cd00637">
    <property type="entry name" value="7tm_classA_rhodopsin-like"/>
    <property type="match status" value="1"/>
</dbReference>
<evidence type="ECO:0000256" key="8">
    <source>
        <dbReference type="ARBA" id="ARBA00023224"/>
    </source>
</evidence>
<dbReference type="InterPro" id="IPR017452">
    <property type="entry name" value="GPCR_Rhodpsn_7TM"/>
</dbReference>
<evidence type="ECO:0000256" key="3">
    <source>
        <dbReference type="ARBA" id="ARBA00022692"/>
    </source>
</evidence>
<protein>
    <recommendedName>
        <fullName evidence="10">G-protein coupled receptors family 1 profile domain-containing protein</fullName>
    </recommendedName>
</protein>
<keyword evidence="12" id="KW-1185">Reference proteome</keyword>
<evidence type="ECO:0000256" key="2">
    <source>
        <dbReference type="ARBA" id="ARBA00022475"/>
    </source>
</evidence>
<organism evidence="11 12">
    <name type="scientific">Patiria miniata</name>
    <name type="common">Bat star</name>
    <name type="synonym">Asterina miniata</name>
    <dbReference type="NCBI Taxonomy" id="46514"/>
    <lineage>
        <taxon>Eukaryota</taxon>
        <taxon>Metazoa</taxon>
        <taxon>Echinodermata</taxon>
        <taxon>Eleutherozoa</taxon>
        <taxon>Asterozoa</taxon>
        <taxon>Asteroidea</taxon>
        <taxon>Valvatacea</taxon>
        <taxon>Valvatida</taxon>
        <taxon>Asterinidae</taxon>
        <taxon>Patiria</taxon>
    </lineage>
</organism>
<accession>A0A914ATP2</accession>
<comment type="subcellular location">
    <subcellularLocation>
        <location evidence="1">Cell membrane</location>
        <topology evidence="1">Multi-pass membrane protein</topology>
    </subcellularLocation>
</comment>
<dbReference type="PANTHER" id="PTHR24228:SF72">
    <property type="entry name" value="G-PROTEIN COUPLED RECEPTORS FAMILY 1 PROFILE DOMAIN-CONTAINING PROTEIN"/>
    <property type="match status" value="1"/>
</dbReference>
<dbReference type="Pfam" id="PF00001">
    <property type="entry name" value="7tm_1"/>
    <property type="match status" value="1"/>
</dbReference>
<feature type="transmembrane region" description="Helical" evidence="9">
    <location>
        <begin position="141"/>
        <end position="164"/>
    </location>
</feature>
<feature type="transmembrane region" description="Helical" evidence="9">
    <location>
        <begin position="190"/>
        <end position="213"/>
    </location>
</feature>
<feature type="transmembrane region" description="Helical" evidence="9">
    <location>
        <begin position="22"/>
        <end position="47"/>
    </location>
</feature>
<dbReference type="PRINTS" id="PR00237">
    <property type="entry name" value="GPCRRHODOPSN"/>
</dbReference>
<dbReference type="Proteomes" id="UP000887568">
    <property type="component" value="Unplaced"/>
</dbReference>
<dbReference type="PROSITE" id="PS50262">
    <property type="entry name" value="G_PROTEIN_RECEP_F1_2"/>
    <property type="match status" value="1"/>
</dbReference>
<dbReference type="AlphaFoldDB" id="A0A914ATP2"/>
<dbReference type="PANTHER" id="PTHR24228">
    <property type="entry name" value="B2 BRADYKININ RECEPTOR/ANGIOTENSIN II RECEPTOR"/>
    <property type="match status" value="1"/>
</dbReference>
<evidence type="ECO:0000256" key="9">
    <source>
        <dbReference type="SAM" id="Phobius"/>
    </source>
</evidence>
<keyword evidence="7" id="KW-0675">Receptor</keyword>
<feature type="transmembrane region" description="Helical" evidence="9">
    <location>
        <begin position="97"/>
        <end position="120"/>
    </location>
</feature>
<dbReference type="EnsemblMetazoa" id="XM_038211214.1">
    <property type="protein sequence ID" value="XP_038067142.1"/>
    <property type="gene ID" value="LOC119737116"/>
</dbReference>
<evidence type="ECO:0000256" key="1">
    <source>
        <dbReference type="ARBA" id="ARBA00004651"/>
    </source>
</evidence>
<dbReference type="InterPro" id="IPR000276">
    <property type="entry name" value="GPCR_Rhodpsn"/>
</dbReference>
<evidence type="ECO:0000259" key="10">
    <source>
        <dbReference type="PROSITE" id="PS50262"/>
    </source>
</evidence>
<evidence type="ECO:0000313" key="12">
    <source>
        <dbReference type="Proteomes" id="UP000887568"/>
    </source>
</evidence>
<keyword evidence="6 9" id="KW-0472">Membrane</keyword>
<dbReference type="GeneID" id="119737116"/>
<feature type="domain" description="G-protein coupled receptors family 1 profile" evidence="10">
    <location>
        <begin position="38"/>
        <end position="310"/>
    </location>
</feature>
<dbReference type="SUPFAM" id="SSF81321">
    <property type="entry name" value="Family A G protein-coupled receptor-like"/>
    <property type="match status" value="1"/>
</dbReference>
<dbReference type="Gene3D" id="1.20.1070.10">
    <property type="entry name" value="Rhodopsin 7-helix transmembrane proteins"/>
    <property type="match status" value="1"/>
</dbReference>
<evidence type="ECO:0000256" key="7">
    <source>
        <dbReference type="ARBA" id="ARBA00023170"/>
    </source>
</evidence>
<dbReference type="OMA" id="CTWAIPL"/>
<name>A0A914ATP2_PATMI</name>
<reference evidence="11" key="1">
    <citation type="submission" date="2022-11" db="UniProtKB">
        <authorList>
            <consortium name="EnsemblMetazoa"/>
        </authorList>
    </citation>
    <scope>IDENTIFICATION</scope>
</reference>
<evidence type="ECO:0000256" key="6">
    <source>
        <dbReference type="ARBA" id="ARBA00023136"/>
    </source>
</evidence>
<keyword evidence="8" id="KW-0807">Transducer</keyword>
<evidence type="ECO:0000313" key="11">
    <source>
        <dbReference type="EnsemblMetazoa" id="XP_038067142.1"/>
    </source>
</evidence>
<sequence length="349" mass="39233">MADTNSSLNFVGDSLFTYEERVVVAVLVLIIFVCGTVGNSIVILAVILSQDLQNITNVFVVSLATADLCYCLLLPISNVVALLSIDGWPWESEALCSLSALMSFTCAGASLYNLACIALNRMLLVRGPVTVYQWLFTPRKIVCLVMCTWAIPLAVLLIPLSFGIGELGYDQGDSTCSDIDSHPRYVEYHLIQAFCLYPIPLLTIVISYSLIFLHVKRHFERREESFRESHEMVSLEGEPDDNTRQLEARFKKRVSRQQLKITMNLFMVTCAFVLFSAPYSLALLSPHNSRVLLFLSVPFTCNSCVNPIIYTVNHPRFNGVIRCILRCRFGDIPRPSYLLVSARARLRPM</sequence>
<keyword evidence="4 9" id="KW-1133">Transmembrane helix</keyword>
<dbReference type="RefSeq" id="XP_038067142.1">
    <property type="nucleotide sequence ID" value="XM_038211214.1"/>
</dbReference>
<dbReference type="GO" id="GO:0005886">
    <property type="term" value="C:plasma membrane"/>
    <property type="evidence" value="ECO:0007669"/>
    <property type="project" value="UniProtKB-SubCell"/>
</dbReference>